<evidence type="ECO:0000313" key="4">
    <source>
        <dbReference type="EMBL" id="SHK27672.1"/>
    </source>
</evidence>
<feature type="domain" description="Peptidase C51" evidence="3">
    <location>
        <begin position="293"/>
        <end position="431"/>
    </location>
</feature>
<evidence type="ECO:0000259" key="3">
    <source>
        <dbReference type="PROSITE" id="PS50911"/>
    </source>
</evidence>
<dbReference type="Proteomes" id="UP000184301">
    <property type="component" value="Unassembled WGS sequence"/>
</dbReference>
<evidence type="ECO:0000256" key="1">
    <source>
        <dbReference type="SAM" id="MobiDB-lite"/>
    </source>
</evidence>
<dbReference type="CDD" id="cd00063">
    <property type="entry name" value="FN3"/>
    <property type="match status" value="2"/>
</dbReference>
<protein>
    <submittedName>
        <fullName evidence="4">Fibronectin type III domain-containing protein</fullName>
    </submittedName>
</protein>
<keyword evidence="5" id="KW-1185">Reference proteome</keyword>
<feature type="region of interest" description="Disordered" evidence="1">
    <location>
        <begin position="49"/>
        <end position="139"/>
    </location>
</feature>
<dbReference type="InterPro" id="IPR013783">
    <property type="entry name" value="Ig-like_fold"/>
</dbReference>
<dbReference type="Gene3D" id="3.90.1720.10">
    <property type="entry name" value="endopeptidase domain like (from Nostoc punctiforme)"/>
    <property type="match status" value="1"/>
</dbReference>
<dbReference type="SMART" id="SM00060">
    <property type="entry name" value="FN3"/>
    <property type="match status" value="2"/>
</dbReference>
<sequence>MSKMKKSNRKESRKLKLWRKQLTALVLAAAVIGTSVEMPVMVARAAEETMTTNEAGEVVSEEKNNGEQENTAVQEETAAEEAASAAEMNPENENSDESTTTGSAEESKTEENTQTEDGNQAEGSNQTEDGNQAEDGNQTEAAEDRFAEAVLMDQNTVYDVTGSAYFKITAEKSETCIFSTTDSEGKEIKIKFHIYDEEKKLIEHPEKADSEKEDSEEEKEYIFEEGKTYYVETLPEEETIAYQIKFTAIKDTAEETEAENDKAANNSGQEQKKKSLTGDDTGNIEACTTYRSQADALNWVRSKVGQGIDADGVYGVQCVDLILAYYDYLGVPRSSGNGKDYATNSLPAGWSRIYKAQPQPGDILVYGASGSNPYGHVAIYEADRITYHQNFGGNNNPVQRVTYRYDGLSNPYWGVIRPNFSNGEVSVSFTDVKTTMVDTWNAELYGKIQNPSRANVSQVGFLVWNGSGTLVASHIENCGLTASVITQTQNIVADSLPSGLVSGTYHTFQLYAVINGKNFYSDKVGFTTGGTAPSPDPTSVSVKKVTLNSAKRAAYNAINLSWGRNSSASGYVVYCSTSKNGSYKYVKTTKSNYNTKLKVTGLVTGKTYYFKVRAYKTVNGKKYYSSYSNIRSAKPSLGATKIIKCSNSSSRRVSLKWNKSTGASGYVVYRATSANGTYKRVKTTKGNGSVSYTNKGLTKGKTYYYKVRAYRTVSGKAVYSEWSGVKKVRCSR</sequence>
<dbReference type="PROSITE" id="PS50911">
    <property type="entry name" value="CHAP"/>
    <property type="match status" value="1"/>
</dbReference>
<proteinExistence type="predicted"/>
<dbReference type="PROSITE" id="PS50853">
    <property type="entry name" value="FN3"/>
    <property type="match status" value="2"/>
</dbReference>
<evidence type="ECO:0000259" key="2">
    <source>
        <dbReference type="PROSITE" id="PS50853"/>
    </source>
</evidence>
<feature type="compositionally biased region" description="Polar residues" evidence="1">
    <location>
        <begin position="115"/>
        <end position="139"/>
    </location>
</feature>
<dbReference type="InterPro" id="IPR036116">
    <property type="entry name" value="FN3_sf"/>
</dbReference>
<organism evidence="4 5">
    <name type="scientific">Hespellia stercorisuis DSM 15480</name>
    <dbReference type="NCBI Taxonomy" id="1121950"/>
    <lineage>
        <taxon>Bacteria</taxon>
        <taxon>Bacillati</taxon>
        <taxon>Bacillota</taxon>
        <taxon>Clostridia</taxon>
        <taxon>Lachnospirales</taxon>
        <taxon>Lachnospiraceae</taxon>
        <taxon>Hespellia</taxon>
    </lineage>
</organism>
<dbReference type="InterPro" id="IPR007921">
    <property type="entry name" value="CHAP_dom"/>
</dbReference>
<feature type="domain" description="Fibronectin type-III" evidence="2">
    <location>
        <begin position="536"/>
        <end position="636"/>
    </location>
</feature>
<dbReference type="SUPFAM" id="SSF54001">
    <property type="entry name" value="Cysteine proteinases"/>
    <property type="match status" value="1"/>
</dbReference>
<feature type="domain" description="Fibronectin type-III" evidence="2">
    <location>
        <begin position="639"/>
        <end position="732"/>
    </location>
</feature>
<gene>
    <name evidence="4" type="ORF">SAMN02745243_02603</name>
</gene>
<dbReference type="OrthoDB" id="2068527at2"/>
<dbReference type="EMBL" id="FQZY01000040">
    <property type="protein sequence ID" value="SHK27672.1"/>
    <property type="molecule type" value="Genomic_DNA"/>
</dbReference>
<dbReference type="SUPFAM" id="SSF49265">
    <property type="entry name" value="Fibronectin type III"/>
    <property type="match status" value="1"/>
</dbReference>
<evidence type="ECO:0000313" key="5">
    <source>
        <dbReference type="Proteomes" id="UP000184301"/>
    </source>
</evidence>
<reference evidence="4 5" key="1">
    <citation type="submission" date="2016-11" db="EMBL/GenBank/DDBJ databases">
        <authorList>
            <person name="Jaros S."/>
            <person name="Januszkiewicz K."/>
            <person name="Wedrychowicz H."/>
        </authorList>
    </citation>
    <scope>NUCLEOTIDE SEQUENCE [LARGE SCALE GENOMIC DNA]</scope>
    <source>
        <strain evidence="4 5">DSM 15480</strain>
    </source>
</reference>
<feature type="region of interest" description="Disordered" evidence="1">
    <location>
        <begin position="255"/>
        <end position="280"/>
    </location>
</feature>
<dbReference type="Pfam" id="PF05257">
    <property type="entry name" value="CHAP"/>
    <property type="match status" value="1"/>
</dbReference>
<dbReference type="Gene3D" id="2.60.40.10">
    <property type="entry name" value="Immunoglobulins"/>
    <property type="match status" value="2"/>
</dbReference>
<name>A0A1M6R5E2_9FIRM</name>
<feature type="compositionally biased region" description="Low complexity" evidence="1">
    <location>
        <begin position="67"/>
        <end position="92"/>
    </location>
</feature>
<dbReference type="AlphaFoldDB" id="A0A1M6R5E2"/>
<accession>A0A1M6R5E2</accession>
<dbReference type="RefSeq" id="WP_073111160.1">
    <property type="nucleotide sequence ID" value="NZ_FQZY01000040.1"/>
</dbReference>
<dbReference type="InterPro" id="IPR003961">
    <property type="entry name" value="FN3_dom"/>
</dbReference>
<dbReference type="STRING" id="1121950.SAMN02745243_02603"/>
<dbReference type="InterPro" id="IPR038765">
    <property type="entry name" value="Papain-like_cys_pep_sf"/>
</dbReference>